<keyword evidence="2" id="KW-1185">Reference proteome</keyword>
<evidence type="ECO:0000313" key="1">
    <source>
        <dbReference type="EMBL" id="RDX82848.1"/>
    </source>
</evidence>
<comment type="caution">
    <text evidence="1">The sequence shown here is derived from an EMBL/GenBank/DDBJ whole genome shotgun (WGS) entry which is preliminary data.</text>
</comment>
<name>A0A371FX46_MUCPR</name>
<feature type="non-terminal residue" evidence="1">
    <location>
        <position position="1"/>
    </location>
</feature>
<dbReference type="Proteomes" id="UP000257109">
    <property type="component" value="Unassembled WGS sequence"/>
</dbReference>
<sequence>MTFTATLCPVSVFRAWYTFANAPHPRSLPTSYFPNRVAFSAAASISGIISLLRPCSRESTTAIGVGGSAKRNREELVKVRGKETSFSKELVYELVLLNLTRVWCLR</sequence>
<reference evidence="1" key="1">
    <citation type="submission" date="2018-05" db="EMBL/GenBank/DDBJ databases">
        <title>Draft genome of Mucuna pruriens seed.</title>
        <authorList>
            <person name="Nnadi N.E."/>
            <person name="Vos R."/>
            <person name="Hasami M.H."/>
            <person name="Devisetty U.K."/>
            <person name="Aguiy J.C."/>
        </authorList>
    </citation>
    <scope>NUCLEOTIDE SEQUENCE [LARGE SCALE GENOMIC DNA]</scope>
    <source>
        <strain evidence="1">JCA_2017</strain>
    </source>
</reference>
<dbReference type="AlphaFoldDB" id="A0A371FX46"/>
<gene>
    <name evidence="1" type="ORF">CR513_36311</name>
</gene>
<accession>A0A371FX46</accession>
<organism evidence="1 2">
    <name type="scientific">Mucuna pruriens</name>
    <name type="common">Velvet bean</name>
    <name type="synonym">Dolichos pruriens</name>
    <dbReference type="NCBI Taxonomy" id="157652"/>
    <lineage>
        <taxon>Eukaryota</taxon>
        <taxon>Viridiplantae</taxon>
        <taxon>Streptophyta</taxon>
        <taxon>Embryophyta</taxon>
        <taxon>Tracheophyta</taxon>
        <taxon>Spermatophyta</taxon>
        <taxon>Magnoliopsida</taxon>
        <taxon>eudicotyledons</taxon>
        <taxon>Gunneridae</taxon>
        <taxon>Pentapetalae</taxon>
        <taxon>rosids</taxon>
        <taxon>fabids</taxon>
        <taxon>Fabales</taxon>
        <taxon>Fabaceae</taxon>
        <taxon>Papilionoideae</taxon>
        <taxon>50 kb inversion clade</taxon>
        <taxon>NPAAA clade</taxon>
        <taxon>indigoferoid/millettioid clade</taxon>
        <taxon>Phaseoleae</taxon>
        <taxon>Mucuna</taxon>
    </lineage>
</organism>
<dbReference type="EMBL" id="QJKJ01007530">
    <property type="protein sequence ID" value="RDX82848.1"/>
    <property type="molecule type" value="Genomic_DNA"/>
</dbReference>
<proteinExistence type="predicted"/>
<evidence type="ECO:0000313" key="2">
    <source>
        <dbReference type="Proteomes" id="UP000257109"/>
    </source>
</evidence>
<protein>
    <submittedName>
        <fullName evidence="1">Uncharacterized protein</fullName>
    </submittedName>
</protein>